<keyword evidence="2" id="KW-1185">Reference proteome</keyword>
<reference evidence="1 2" key="1">
    <citation type="submission" date="2021-06" db="EMBL/GenBank/DDBJ databases">
        <authorList>
            <person name="Palmer J.M."/>
        </authorList>
    </citation>
    <scope>NUCLEOTIDE SEQUENCE [LARGE SCALE GENOMIC DNA]</scope>
    <source>
        <strain evidence="1 2">AS_MEX2019</strain>
        <tissue evidence="1">Muscle</tissue>
    </source>
</reference>
<dbReference type="Proteomes" id="UP001469553">
    <property type="component" value="Unassembled WGS sequence"/>
</dbReference>
<name>A0ABV0XHX3_9TELE</name>
<evidence type="ECO:0000313" key="1">
    <source>
        <dbReference type="EMBL" id="MEQ2281050.1"/>
    </source>
</evidence>
<proteinExistence type="predicted"/>
<protein>
    <submittedName>
        <fullName evidence="1">Uncharacterized protein</fullName>
    </submittedName>
</protein>
<dbReference type="EMBL" id="JAHRIP010002705">
    <property type="protein sequence ID" value="MEQ2281050.1"/>
    <property type="molecule type" value="Genomic_DNA"/>
</dbReference>
<gene>
    <name evidence="1" type="ORF">AMECASPLE_026450</name>
</gene>
<sequence length="126" mass="14028">MKITGFKQESKQEDWIDGCLDRANKLNTFFDRFSSATSSASFSPATSQTDIPSSFDPVFQSHLKSFIFHLGHGPFCIYRFSPKSGDAIDSFPSLSHLPVSGEEAAAESEAEQGCRHNMDWTSFHIL</sequence>
<organism evidence="1 2">
    <name type="scientific">Ameca splendens</name>
    <dbReference type="NCBI Taxonomy" id="208324"/>
    <lineage>
        <taxon>Eukaryota</taxon>
        <taxon>Metazoa</taxon>
        <taxon>Chordata</taxon>
        <taxon>Craniata</taxon>
        <taxon>Vertebrata</taxon>
        <taxon>Euteleostomi</taxon>
        <taxon>Actinopterygii</taxon>
        <taxon>Neopterygii</taxon>
        <taxon>Teleostei</taxon>
        <taxon>Neoteleostei</taxon>
        <taxon>Acanthomorphata</taxon>
        <taxon>Ovalentaria</taxon>
        <taxon>Atherinomorphae</taxon>
        <taxon>Cyprinodontiformes</taxon>
        <taxon>Goodeidae</taxon>
        <taxon>Ameca</taxon>
    </lineage>
</organism>
<evidence type="ECO:0000313" key="2">
    <source>
        <dbReference type="Proteomes" id="UP001469553"/>
    </source>
</evidence>
<comment type="caution">
    <text evidence="1">The sequence shown here is derived from an EMBL/GenBank/DDBJ whole genome shotgun (WGS) entry which is preliminary data.</text>
</comment>
<accession>A0ABV0XHX3</accession>